<dbReference type="AlphaFoldDB" id="A0A1X7K7Y6"/>
<protein>
    <submittedName>
        <fullName evidence="1">Uncharacterized protein</fullName>
    </submittedName>
</protein>
<dbReference type="Proteomes" id="UP000193834">
    <property type="component" value="Unassembled WGS sequence"/>
</dbReference>
<name>A0A1X7K7Y6_9BACL</name>
<keyword evidence="2" id="KW-1185">Reference proteome</keyword>
<dbReference type="STRING" id="1852522.SAMN06295960_2168"/>
<reference evidence="1 2" key="1">
    <citation type="submission" date="2017-04" db="EMBL/GenBank/DDBJ databases">
        <authorList>
            <person name="Afonso C.L."/>
            <person name="Miller P.J."/>
            <person name="Scott M.A."/>
            <person name="Spackman E."/>
            <person name="Goraichik I."/>
            <person name="Dimitrov K.M."/>
            <person name="Suarez D.L."/>
            <person name="Swayne D.E."/>
        </authorList>
    </citation>
    <scope>NUCLEOTIDE SEQUENCE [LARGE SCALE GENOMIC DNA]</scope>
    <source>
        <strain evidence="1 2">11</strain>
    </source>
</reference>
<proteinExistence type="predicted"/>
<evidence type="ECO:0000313" key="1">
    <source>
        <dbReference type="EMBL" id="SMG36925.1"/>
    </source>
</evidence>
<dbReference type="EMBL" id="FXAZ01000002">
    <property type="protein sequence ID" value="SMG36925.1"/>
    <property type="molecule type" value="Genomic_DNA"/>
</dbReference>
<organism evidence="1 2">
    <name type="scientific">Paenibacillus aquistagni</name>
    <dbReference type="NCBI Taxonomy" id="1852522"/>
    <lineage>
        <taxon>Bacteria</taxon>
        <taxon>Bacillati</taxon>
        <taxon>Bacillota</taxon>
        <taxon>Bacilli</taxon>
        <taxon>Bacillales</taxon>
        <taxon>Paenibacillaceae</taxon>
        <taxon>Paenibacillus</taxon>
    </lineage>
</organism>
<evidence type="ECO:0000313" key="2">
    <source>
        <dbReference type="Proteomes" id="UP000193834"/>
    </source>
</evidence>
<sequence length="147" mass="16061">MAILVDEQVSQGESELGVLDIPITSTPELFGTLGLDTSSAGPNLRIEFNYTLQYSFVRTASVLISVYRGEGMDAVLVYQTEQTIPAPSSKGNHTVYRVPITATGVDYLPPNTDFIVYQAFVSTPEHCKHAKLKRIGPESFAARAYSD</sequence>
<gene>
    <name evidence="1" type="ORF">SAMN06295960_2168</name>
</gene>
<dbReference type="RefSeq" id="WP_085494364.1">
    <property type="nucleotide sequence ID" value="NZ_FXAZ01000002.1"/>
</dbReference>
<accession>A0A1X7K7Y6</accession>
<dbReference type="OrthoDB" id="2641610at2"/>